<comment type="caution">
    <text evidence="3">The sequence shown here is derived from an EMBL/GenBank/DDBJ whole genome shotgun (WGS) entry which is preliminary data.</text>
</comment>
<evidence type="ECO:0000313" key="4">
    <source>
        <dbReference type="Proteomes" id="UP001500984"/>
    </source>
</evidence>
<feature type="transmembrane region" description="Helical" evidence="2">
    <location>
        <begin position="76"/>
        <end position="95"/>
    </location>
</feature>
<keyword evidence="2" id="KW-0472">Membrane</keyword>
<evidence type="ECO:0008006" key="5">
    <source>
        <dbReference type="Google" id="ProtNLM"/>
    </source>
</evidence>
<keyword evidence="2" id="KW-0812">Transmembrane</keyword>
<dbReference type="NCBIfam" id="TIGR04088">
    <property type="entry name" value="cognate_SipW"/>
    <property type="match status" value="1"/>
</dbReference>
<dbReference type="EMBL" id="BAAAPZ010000003">
    <property type="protein sequence ID" value="GAA2092159.1"/>
    <property type="molecule type" value="Genomic_DNA"/>
</dbReference>
<evidence type="ECO:0000256" key="2">
    <source>
        <dbReference type="SAM" id="Phobius"/>
    </source>
</evidence>
<gene>
    <name evidence="3" type="ORF">GCM10009823_09730</name>
</gene>
<accession>A0ABN2WH28</accession>
<evidence type="ECO:0000313" key="3">
    <source>
        <dbReference type="EMBL" id="GAA2092159.1"/>
    </source>
</evidence>
<sequence length="279" mass="27330">MGTGRHAARRTGGVVGSALDLMRAAASGRRPSGGTSSSGTASGRTEPGRTASGRAGSGPVRGSAAARRRLFLRVRALLAGGLVLGAGATSTLAAWTDEAVVKGEFAASTFSVQANASKPYSVSGPWTSADSDVAVLRFDASGLAPGSVRYAPLALRTGAGSLGGSAVLGPAQVTSSGAGEADLGAALRYRVVVADTCAETAFSSGARYLVGAAGASGAVRLTTGQDEATPLALPAAAASAPGTPVRMCFELTLPAGAPNALQGGTATANWRITAISETP</sequence>
<keyword evidence="2" id="KW-1133">Transmembrane helix</keyword>
<proteinExistence type="predicted"/>
<dbReference type="InterPro" id="IPR023833">
    <property type="entry name" value="Signal_pept_SipW-depend-type"/>
</dbReference>
<dbReference type="RefSeq" id="WP_344335740.1">
    <property type="nucleotide sequence ID" value="NZ_BAAAPZ010000003.1"/>
</dbReference>
<feature type="region of interest" description="Disordered" evidence="1">
    <location>
        <begin position="25"/>
        <end position="61"/>
    </location>
</feature>
<protein>
    <recommendedName>
        <fullName evidence="5">SipW-cognate class signal peptide</fullName>
    </recommendedName>
</protein>
<dbReference type="Proteomes" id="UP001500984">
    <property type="component" value="Unassembled WGS sequence"/>
</dbReference>
<evidence type="ECO:0000256" key="1">
    <source>
        <dbReference type="SAM" id="MobiDB-lite"/>
    </source>
</evidence>
<reference evidence="3 4" key="1">
    <citation type="journal article" date="2019" name="Int. J. Syst. Evol. Microbiol.">
        <title>The Global Catalogue of Microorganisms (GCM) 10K type strain sequencing project: providing services to taxonomists for standard genome sequencing and annotation.</title>
        <authorList>
            <consortium name="The Broad Institute Genomics Platform"/>
            <consortium name="The Broad Institute Genome Sequencing Center for Infectious Disease"/>
            <person name="Wu L."/>
            <person name="Ma J."/>
        </authorList>
    </citation>
    <scope>NUCLEOTIDE SEQUENCE [LARGE SCALE GENOMIC DNA]</scope>
    <source>
        <strain evidence="3 4">JCM 15900</strain>
    </source>
</reference>
<feature type="compositionally biased region" description="Low complexity" evidence="1">
    <location>
        <begin position="25"/>
        <end position="45"/>
    </location>
</feature>
<name>A0ABN2WH28_9MICO</name>
<keyword evidence="4" id="KW-1185">Reference proteome</keyword>
<organism evidence="3 4">
    <name type="scientific">Brevibacterium salitolerans</name>
    <dbReference type="NCBI Taxonomy" id="1403566"/>
    <lineage>
        <taxon>Bacteria</taxon>
        <taxon>Bacillati</taxon>
        <taxon>Actinomycetota</taxon>
        <taxon>Actinomycetes</taxon>
        <taxon>Micrococcales</taxon>
        <taxon>Brevibacteriaceae</taxon>
        <taxon>Brevibacterium</taxon>
    </lineage>
</organism>